<dbReference type="PROSITE" id="PS00237">
    <property type="entry name" value="G_PROTEIN_RECEP_F1_1"/>
    <property type="match status" value="1"/>
</dbReference>
<comment type="similarity">
    <text evidence="2">Belongs to the G-protein coupled receptor 1 family.</text>
</comment>
<reference evidence="13 14" key="1">
    <citation type="journal article" date="2019" name="Commun. Biol.">
        <title>The bagworm genome reveals a unique fibroin gene that provides high tensile strength.</title>
        <authorList>
            <person name="Kono N."/>
            <person name="Nakamura H."/>
            <person name="Ohtoshi R."/>
            <person name="Tomita M."/>
            <person name="Numata K."/>
            <person name="Arakawa K."/>
        </authorList>
    </citation>
    <scope>NUCLEOTIDE SEQUENCE [LARGE SCALE GENOMIC DNA]</scope>
</reference>
<dbReference type="SUPFAM" id="SSF81321">
    <property type="entry name" value="Family A G protein-coupled receptor-like"/>
    <property type="match status" value="1"/>
</dbReference>
<comment type="caution">
    <text evidence="13">The sequence shown here is derived from an EMBL/GenBank/DDBJ whole genome shotgun (WGS) entry which is preliminary data.</text>
</comment>
<dbReference type="InterPro" id="IPR000276">
    <property type="entry name" value="GPCR_Rhodpsn"/>
</dbReference>
<evidence type="ECO:0000256" key="6">
    <source>
        <dbReference type="ARBA" id="ARBA00023040"/>
    </source>
</evidence>
<evidence type="ECO:0000256" key="9">
    <source>
        <dbReference type="ARBA" id="ARBA00023180"/>
    </source>
</evidence>
<keyword evidence="4 11" id="KW-0812">Transmembrane</keyword>
<feature type="transmembrane region" description="Helical" evidence="11">
    <location>
        <begin position="80"/>
        <end position="104"/>
    </location>
</feature>
<dbReference type="GO" id="GO:0007204">
    <property type="term" value="P:positive regulation of cytosolic calcium ion concentration"/>
    <property type="evidence" value="ECO:0007669"/>
    <property type="project" value="TreeGrafter"/>
</dbReference>
<dbReference type="PANTHER" id="PTHR11866:SF16">
    <property type="entry name" value="PROSTAGLANDIN E2 RECEPTOR EP4 SUBTYPE-LIKE PROTEIN"/>
    <property type="match status" value="1"/>
</dbReference>
<evidence type="ECO:0000313" key="14">
    <source>
        <dbReference type="Proteomes" id="UP000299102"/>
    </source>
</evidence>
<dbReference type="GO" id="GO:0004930">
    <property type="term" value="F:G protein-coupled receptor activity"/>
    <property type="evidence" value="ECO:0007669"/>
    <property type="project" value="UniProtKB-KW"/>
</dbReference>
<dbReference type="PROSITE" id="PS50262">
    <property type="entry name" value="G_PROTEIN_RECEP_F1_2"/>
    <property type="match status" value="1"/>
</dbReference>
<dbReference type="STRING" id="151549.A0A4C1Y6H4"/>
<comment type="subcellular location">
    <subcellularLocation>
        <location evidence="1">Cell membrane</location>
        <topology evidence="1">Multi-pass membrane protein</topology>
    </subcellularLocation>
</comment>
<dbReference type="GO" id="GO:0005886">
    <property type="term" value="C:plasma membrane"/>
    <property type="evidence" value="ECO:0007669"/>
    <property type="project" value="UniProtKB-SubCell"/>
</dbReference>
<keyword evidence="14" id="KW-1185">Reference proteome</keyword>
<dbReference type="GO" id="GO:0007189">
    <property type="term" value="P:adenylate cyclase-activating G protein-coupled receptor signaling pathway"/>
    <property type="evidence" value="ECO:0007669"/>
    <property type="project" value="TreeGrafter"/>
</dbReference>
<keyword evidence="5 11" id="KW-1133">Transmembrane helix</keyword>
<evidence type="ECO:0000256" key="10">
    <source>
        <dbReference type="ARBA" id="ARBA00023224"/>
    </source>
</evidence>
<evidence type="ECO:0000256" key="2">
    <source>
        <dbReference type="ARBA" id="ARBA00010663"/>
    </source>
</evidence>
<feature type="transmembrane region" description="Helical" evidence="11">
    <location>
        <begin position="124"/>
        <end position="144"/>
    </location>
</feature>
<dbReference type="AlphaFoldDB" id="A0A4C1Y6H4"/>
<accession>A0A4C1Y6H4</accession>
<gene>
    <name evidence="13" type="ORF">EVAR_46654_1</name>
</gene>
<keyword evidence="6" id="KW-0297">G-protein coupled receptor</keyword>
<keyword evidence="7 11" id="KW-0472">Membrane</keyword>
<evidence type="ECO:0000256" key="11">
    <source>
        <dbReference type="SAM" id="Phobius"/>
    </source>
</evidence>
<dbReference type="InterPro" id="IPR008365">
    <property type="entry name" value="Prostanoid_rcpt"/>
</dbReference>
<organism evidence="13 14">
    <name type="scientific">Eumeta variegata</name>
    <name type="common">Bagworm moth</name>
    <name type="synonym">Eumeta japonica</name>
    <dbReference type="NCBI Taxonomy" id="151549"/>
    <lineage>
        <taxon>Eukaryota</taxon>
        <taxon>Metazoa</taxon>
        <taxon>Ecdysozoa</taxon>
        <taxon>Arthropoda</taxon>
        <taxon>Hexapoda</taxon>
        <taxon>Insecta</taxon>
        <taxon>Pterygota</taxon>
        <taxon>Neoptera</taxon>
        <taxon>Endopterygota</taxon>
        <taxon>Lepidoptera</taxon>
        <taxon>Glossata</taxon>
        <taxon>Ditrysia</taxon>
        <taxon>Tineoidea</taxon>
        <taxon>Psychidae</taxon>
        <taxon>Oiketicinae</taxon>
        <taxon>Eumeta</taxon>
    </lineage>
</organism>
<name>A0A4C1Y6H4_EUMVA</name>
<protein>
    <recommendedName>
        <fullName evidence="12">G-protein coupled receptors family 1 profile domain-containing protein</fullName>
    </recommendedName>
</protein>
<dbReference type="Pfam" id="PF00001">
    <property type="entry name" value="7tm_1"/>
    <property type="match status" value="1"/>
</dbReference>
<evidence type="ECO:0000256" key="7">
    <source>
        <dbReference type="ARBA" id="ARBA00023136"/>
    </source>
</evidence>
<evidence type="ECO:0000313" key="13">
    <source>
        <dbReference type="EMBL" id="GBP70159.1"/>
    </source>
</evidence>
<keyword evidence="3" id="KW-1003">Cell membrane</keyword>
<feature type="domain" description="G-protein coupled receptors family 1 profile" evidence="12">
    <location>
        <begin position="60"/>
        <end position="168"/>
    </location>
</feature>
<evidence type="ECO:0000256" key="8">
    <source>
        <dbReference type="ARBA" id="ARBA00023170"/>
    </source>
</evidence>
<keyword evidence="8" id="KW-0675">Receptor</keyword>
<evidence type="ECO:0000256" key="3">
    <source>
        <dbReference type="ARBA" id="ARBA00022475"/>
    </source>
</evidence>
<dbReference type="EMBL" id="BGZK01001066">
    <property type="protein sequence ID" value="GBP70159.1"/>
    <property type="molecule type" value="Genomic_DNA"/>
</dbReference>
<dbReference type="InterPro" id="IPR017452">
    <property type="entry name" value="GPCR_Rhodpsn_7TM"/>
</dbReference>
<evidence type="ECO:0000256" key="1">
    <source>
        <dbReference type="ARBA" id="ARBA00004651"/>
    </source>
</evidence>
<keyword evidence="9" id="KW-0325">Glycoprotein</keyword>
<keyword evidence="10" id="KW-0807">Transducer</keyword>
<dbReference type="Proteomes" id="UP000299102">
    <property type="component" value="Unassembled WGS sequence"/>
</dbReference>
<evidence type="ECO:0000256" key="4">
    <source>
        <dbReference type="ARBA" id="ARBA00022692"/>
    </source>
</evidence>
<evidence type="ECO:0000259" key="12">
    <source>
        <dbReference type="PROSITE" id="PS50262"/>
    </source>
</evidence>
<proteinExistence type="inferred from homology"/>
<feature type="transmembrane region" description="Helical" evidence="11">
    <location>
        <begin position="49"/>
        <end position="68"/>
    </location>
</feature>
<dbReference type="OrthoDB" id="5959154at2759"/>
<dbReference type="PANTHER" id="PTHR11866">
    <property type="entry name" value="G-PROTEIN COUPLED RECEPTOR FAMILY 1 MEMBER"/>
    <property type="match status" value="1"/>
</dbReference>
<sequence length="215" mass="24013">MEIRDKYDDFMAYADPFLNATTDFPTTATMNTTDSSVKVMGVRSFGSHALKAVYVLGVVFNALAMVALRRGERRVRNRKHLLLLTALAANDLVALAGMLCAMVVSERAPWLRGTRPYCAARVVLRVFGIGSVCIAVTMALERYLALTRPFLYQKEARGMEQTTKVLLLCKAQARAHPQPVPNGRPAGLVGFMYRCSVFLLYRLVYGECTQRIIQR</sequence>
<dbReference type="Gene3D" id="1.20.1070.10">
    <property type="entry name" value="Rhodopsin 7-helix transmembrane proteins"/>
    <property type="match status" value="1"/>
</dbReference>
<evidence type="ECO:0000256" key="5">
    <source>
        <dbReference type="ARBA" id="ARBA00022989"/>
    </source>
</evidence>